<feature type="transmembrane region" description="Helical" evidence="7">
    <location>
        <begin position="161"/>
        <end position="187"/>
    </location>
</feature>
<dbReference type="SUPFAM" id="SSF161098">
    <property type="entry name" value="MetI-like"/>
    <property type="match status" value="1"/>
</dbReference>
<keyword evidence="5 7" id="KW-1133">Transmembrane helix</keyword>
<evidence type="ECO:0000259" key="9">
    <source>
        <dbReference type="PROSITE" id="PS50928"/>
    </source>
</evidence>
<keyword evidence="2 7" id="KW-0813">Transport</keyword>
<comment type="subcellular location">
    <subcellularLocation>
        <location evidence="1 7">Cell membrane</location>
        <topology evidence="1 7">Multi-pass membrane protein</topology>
    </subcellularLocation>
</comment>
<dbReference type="PANTHER" id="PTHR43386:SF1">
    <property type="entry name" value="D,D-DIPEPTIDE TRANSPORT SYSTEM PERMEASE PROTEIN DDPC-RELATED"/>
    <property type="match status" value="1"/>
</dbReference>
<organism evidence="10 11">
    <name type="scientific">Brevibacterium sediminis</name>
    <dbReference type="NCBI Taxonomy" id="1857024"/>
    <lineage>
        <taxon>Bacteria</taxon>
        <taxon>Bacillati</taxon>
        <taxon>Actinomycetota</taxon>
        <taxon>Actinomycetes</taxon>
        <taxon>Micrococcales</taxon>
        <taxon>Brevibacteriaceae</taxon>
        <taxon>Brevibacterium</taxon>
    </lineage>
</organism>
<feature type="transmembrane region" description="Helical" evidence="7">
    <location>
        <begin position="121"/>
        <end position="149"/>
    </location>
</feature>
<dbReference type="Pfam" id="PF00528">
    <property type="entry name" value="BPD_transp_1"/>
    <property type="match status" value="1"/>
</dbReference>
<proteinExistence type="inferred from homology"/>
<dbReference type="PANTHER" id="PTHR43386">
    <property type="entry name" value="OLIGOPEPTIDE TRANSPORT SYSTEM PERMEASE PROTEIN APPC"/>
    <property type="match status" value="1"/>
</dbReference>
<evidence type="ECO:0000256" key="1">
    <source>
        <dbReference type="ARBA" id="ARBA00004651"/>
    </source>
</evidence>
<dbReference type="Proteomes" id="UP000314223">
    <property type="component" value="Unassembled WGS sequence"/>
</dbReference>
<evidence type="ECO:0000256" key="7">
    <source>
        <dbReference type="RuleBase" id="RU363032"/>
    </source>
</evidence>
<reference evidence="10 11" key="1">
    <citation type="submission" date="2019-06" db="EMBL/GenBank/DDBJ databases">
        <authorList>
            <person name="Mardanova A.M."/>
            <person name="Pudova D.S."/>
            <person name="Shagimardanova E.I."/>
            <person name="Gogoleva N.E."/>
            <person name="Lutfullin M.T."/>
            <person name="Hadieva G.F."/>
            <person name="Sharipova M.R."/>
        </authorList>
    </citation>
    <scope>NUCLEOTIDE SEQUENCE [LARGE SCALE GENOMIC DNA]</scope>
    <source>
        <strain evidence="10 11">MG-1</strain>
    </source>
</reference>
<evidence type="ECO:0000313" key="11">
    <source>
        <dbReference type="Proteomes" id="UP000314223"/>
    </source>
</evidence>
<evidence type="ECO:0000256" key="6">
    <source>
        <dbReference type="ARBA" id="ARBA00023136"/>
    </source>
</evidence>
<comment type="caution">
    <text evidence="10">The sequence shown here is derived from an EMBL/GenBank/DDBJ whole genome shotgun (WGS) entry which is preliminary data.</text>
</comment>
<dbReference type="RefSeq" id="WP_139469099.1">
    <property type="nucleotide sequence ID" value="NZ_VDMQ01000007.1"/>
</dbReference>
<dbReference type="GO" id="GO:0055085">
    <property type="term" value="P:transmembrane transport"/>
    <property type="evidence" value="ECO:0007669"/>
    <property type="project" value="InterPro"/>
</dbReference>
<keyword evidence="3" id="KW-1003">Cell membrane</keyword>
<comment type="similarity">
    <text evidence="7">Belongs to the binding-protein-dependent transport system permease family.</text>
</comment>
<evidence type="ECO:0000313" key="10">
    <source>
        <dbReference type="EMBL" id="TNM54109.1"/>
    </source>
</evidence>
<dbReference type="PROSITE" id="PS50928">
    <property type="entry name" value="ABC_TM1"/>
    <property type="match status" value="1"/>
</dbReference>
<dbReference type="InterPro" id="IPR000515">
    <property type="entry name" value="MetI-like"/>
</dbReference>
<evidence type="ECO:0000256" key="8">
    <source>
        <dbReference type="SAM" id="MobiDB-lite"/>
    </source>
</evidence>
<dbReference type="EMBL" id="VDMQ01000007">
    <property type="protein sequence ID" value="TNM54109.1"/>
    <property type="molecule type" value="Genomic_DNA"/>
</dbReference>
<feature type="transmembrane region" description="Helical" evidence="7">
    <location>
        <begin position="279"/>
        <end position="299"/>
    </location>
</feature>
<dbReference type="Gene3D" id="1.10.3720.10">
    <property type="entry name" value="MetI-like"/>
    <property type="match status" value="1"/>
</dbReference>
<evidence type="ECO:0000256" key="5">
    <source>
        <dbReference type="ARBA" id="ARBA00022989"/>
    </source>
</evidence>
<feature type="transmembrane region" description="Helical" evidence="7">
    <location>
        <begin position="234"/>
        <end position="259"/>
    </location>
</feature>
<feature type="region of interest" description="Disordered" evidence="8">
    <location>
        <begin position="1"/>
        <end position="35"/>
    </location>
</feature>
<protein>
    <submittedName>
        <fullName evidence="10">ABC transporter permease</fullName>
    </submittedName>
</protein>
<keyword evidence="4 7" id="KW-0812">Transmembrane</keyword>
<dbReference type="GO" id="GO:0005886">
    <property type="term" value="C:plasma membrane"/>
    <property type="evidence" value="ECO:0007669"/>
    <property type="project" value="UniProtKB-SubCell"/>
</dbReference>
<dbReference type="AlphaFoldDB" id="A0A5C4X0W4"/>
<feature type="compositionally biased region" description="Polar residues" evidence="8">
    <location>
        <begin position="1"/>
        <end position="13"/>
    </location>
</feature>
<keyword evidence="6 7" id="KW-0472">Membrane</keyword>
<feature type="transmembrane region" description="Helical" evidence="7">
    <location>
        <begin position="48"/>
        <end position="69"/>
    </location>
</feature>
<evidence type="ECO:0000256" key="4">
    <source>
        <dbReference type="ARBA" id="ARBA00022692"/>
    </source>
</evidence>
<sequence>MSLATELQKNAQIAPTGPGADRPHEDRVPGGGTPGRLRRLTSAVGSSHIGIVEVIAIIVLGLAALAAVWPTLLTSVDPLTGDPANRLLPPSAEHIFGTDQLGRDVFARTIHGSAQTLSASLAAVLIGVGAGVLIGLLAGFFTGVLDAIFMRTVDVLQAVPGLLLSMAVITALGFGTLNVAVAVGVAAVPSFARLTRAEVIRWRSTEFVRAARADGLSAASVLARHILPQVRGPIGALLALEFGSAVLAVSALSFLGFGAPPPQPEWGLLVSEGRDFLAAAWWMTTFPGLVVAAVVLAANRLSHAVNSEKEFR</sequence>
<gene>
    <name evidence="10" type="ORF">FHQ09_12640</name>
</gene>
<accession>A0A5C4X0W4</accession>
<feature type="domain" description="ABC transmembrane type-1" evidence="9">
    <location>
        <begin position="113"/>
        <end position="302"/>
    </location>
</feature>
<evidence type="ECO:0000256" key="2">
    <source>
        <dbReference type="ARBA" id="ARBA00022448"/>
    </source>
</evidence>
<evidence type="ECO:0000256" key="3">
    <source>
        <dbReference type="ARBA" id="ARBA00022475"/>
    </source>
</evidence>
<dbReference type="InterPro" id="IPR035906">
    <property type="entry name" value="MetI-like_sf"/>
</dbReference>
<dbReference type="CDD" id="cd06261">
    <property type="entry name" value="TM_PBP2"/>
    <property type="match status" value="1"/>
</dbReference>
<dbReference type="InterPro" id="IPR050366">
    <property type="entry name" value="BP-dependent_transpt_permease"/>
</dbReference>
<name>A0A5C4X0W4_9MICO</name>